<reference evidence="1" key="1">
    <citation type="journal article" date="2016" name="Ticks Tick Borne Dis.">
        <title>De novo assembly and annotation of the salivary gland transcriptome of Rhipicephalus appendiculatus male and female ticks during blood feeding.</title>
        <authorList>
            <person name="de Castro M.H."/>
            <person name="de Klerk D."/>
            <person name="Pienaar R."/>
            <person name="Latif A.A."/>
            <person name="Rees D.J."/>
            <person name="Mans B.J."/>
        </authorList>
    </citation>
    <scope>NUCLEOTIDE SEQUENCE</scope>
    <source>
        <tissue evidence="1">Salivary glands</tissue>
    </source>
</reference>
<dbReference type="EMBL" id="GEDV01012233">
    <property type="protein sequence ID" value="JAP76324.1"/>
    <property type="molecule type" value="Transcribed_RNA"/>
</dbReference>
<sequence length="103" mass="12049">MWTLLFRSWVSPWRIMFDCLDFFTHSFPYAEQICNLTCCTCLILSTSEKGLVAFNLLEQFFPFCQTIVQIFKAKIVFLALDCFSRTDLTNAANFIFTHNLILI</sequence>
<evidence type="ECO:0000313" key="1">
    <source>
        <dbReference type="EMBL" id="JAP76324.1"/>
    </source>
</evidence>
<organism evidence="1">
    <name type="scientific">Rhipicephalus appendiculatus</name>
    <name type="common">Brown ear tick</name>
    <dbReference type="NCBI Taxonomy" id="34631"/>
    <lineage>
        <taxon>Eukaryota</taxon>
        <taxon>Metazoa</taxon>
        <taxon>Ecdysozoa</taxon>
        <taxon>Arthropoda</taxon>
        <taxon>Chelicerata</taxon>
        <taxon>Arachnida</taxon>
        <taxon>Acari</taxon>
        <taxon>Parasitiformes</taxon>
        <taxon>Ixodida</taxon>
        <taxon>Ixodoidea</taxon>
        <taxon>Ixodidae</taxon>
        <taxon>Rhipicephalinae</taxon>
        <taxon>Rhipicephalus</taxon>
        <taxon>Rhipicephalus</taxon>
    </lineage>
</organism>
<dbReference type="AlphaFoldDB" id="A0A131YAI4"/>
<accession>A0A131YAI4</accession>
<name>A0A131YAI4_RHIAP</name>
<protein>
    <submittedName>
        <fullName evidence="1">Uncharacterized protein</fullName>
    </submittedName>
</protein>
<proteinExistence type="predicted"/>